<keyword evidence="8" id="KW-1185">Reference proteome</keyword>
<keyword evidence="2" id="KW-0678">Repressor</keyword>
<dbReference type="PANTHER" id="PTHR21964">
    <property type="entry name" value="BREAST CANCER METASTASIS-SUPPRESSOR 1"/>
    <property type="match status" value="1"/>
</dbReference>
<evidence type="ECO:0008006" key="9">
    <source>
        <dbReference type="Google" id="ProtNLM"/>
    </source>
</evidence>
<proteinExistence type="predicted"/>
<dbReference type="Gene3D" id="1.20.5.1500">
    <property type="match status" value="1"/>
</dbReference>
<evidence type="ECO:0000256" key="5">
    <source>
        <dbReference type="ARBA" id="ARBA00023242"/>
    </source>
</evidence>
<dbReference type="InterPro" id="IPR013907">
    <property type="entry name" value="Sds3"/>
</dbReference>
<protein>
    <recommendedName>
        <fullName evidence="9">Transcriptional regulatory protein DEP1</fullName>
    </recommendedName>
</protein>
<feature type="compositionally biased region" description="Basic and acidic residues" evidence="6">
    <location>
        <begin position="150"/>
        <end position="160"/>
    </location>
</feature>
<feature type="region of interest" description="Disordered" evidence="6">
    <location>
        <begin position="27"/>
        <end position="286"/>
    </location>
</feature>
<keyword evidence="4" id="KW-0804">Transcription</keyword>
<feature type="compositionally biased region" description="Polar residues" evidence="6">
    <location>
        <begin position="97"/>
        <end position="110"/>
    </location>
</feature>
<evidence type="ECO:0000313" key="8">
    <source>
        <dbReference type="Proteomes" id="UP000001294"/>
    </source>
</evidence>
<evidence type="ECO:0000256" key="3">
    <source>
        <dbReference type="ARBA" id="ARBA00023015"/>
    </source>
</evidence>
<gene>
    <name evidence="7" type="ORF">PMAA_059840</name>
</gene>
<keyword evidence="5" id="KW-0539">Nucleus</keyword>
<organism evidence="7 8">
    <name type="scientific">Talaromyces marneffei (strain ATCC 18224 / CBS 334.59 / QM 7333)</name>
    <name type="common">Penicillium marneffei</name>
    <dbReference type="NCBI Taxonomy" id="441960"/>
    <lineage>
        <taxon>Eukaryota</taxon>
        <taxon>Fungi</taxon>
        <taxon>Dikarya</taxon>
        <taxon>Ascomycota</taxon>
        <taxon>Pezizomycotina</taxon>
        <taxon>Eurotiomycetes</taxon>
        <taxon>Eurotiomycetidae</taxon>
        <taxon>Eurotiales</taxon>
        <taxon>Trichocomaceae</taxon>
        <taxon>Talaromyces</taxon>
        <taxon>Talaromyces sect. Talaromyces</taxon>
    </lineage>
</organism>
<feature type="compositionally biased region" description="Basic and acidic residues" evidence="6">
    <location>
        <begin position="205"/>
        <end position="219"/>
    </location>
</feature>
<dbReference type="OrthoDB" id="20886at2759"/>
<dbReference type="Pfam" id="PF08598">
    <property type="entry name" value="Sds3"/>
    <property type="match status" value="1"/>
</dbReference>
<feature type="compositionally biased region" description="Acidic residues" evidence="6">
    <location>
        <begin position="42"/>
        <end position="53"/>
    </location>
</feature>
<evidence type="ECO:0000313" key="7">
    <source>
        <dbReference type="EMBL" id="EEA22205.1"/>
    </source>
</evidence>
<dbReference type="GO" id="GO:0010468">
    <property type="term" value="P:regulation of gene expression"/>
    <property type="evidence" value="ECO:0007669"/>
    <property type="project" value="UniProtKB-ARBA"/>
</dbReference>
<sequence>MDVAESTEPVAQAGVDLSRVIGDVDISLDSLGDDGRSSSLSEIDDVSDNEPSDVELPQPQQSVPEEVDSEAETERLEDSPNNHRLQPNIKLTGMSRFESSPSKLAQSTTYDEMEEDEENELTKTPSKTRRSSKPNGASENIETPVLDDAESPHSHADVAGKKRKRSQANEDLDTEMGDDDEPLRKRRGSVGADEIQDEVGGDVLTTREETEEVGQHDASGKGTPLDETPDSAVPTIATRGGKRGVKKGKRKGRRARDTDEDLENGAENTEDQLQEDEETGDVADDANDADAVAKSEEELARKIAAIDALAVLEKEFATLREKIYDERIAKIDRELEQLTSPEPTHPELLRQLECLQRHRDKKINYEHTLYQYRMQSLMSRSLADRAQIHSTYFQRIRDTREKHSTAVSKQFYAIQHDRFKTEELGAHHYIPFPTRRSQQISQQTAYNQEVSVMAGVAKYVGFPAAPTLSAARTTEIDDDFDKMGVSQFYILLWGTFSSPRVRQISVEHRPVVAPQSGVRGGISSDMPRYTAAEETHHEQQPIWANPQYVQANRPAHLANLTSFTTPAAQKRVIDINAPNGSASTIADNASAANSSTGNTPYGIEQDHRQHAAGQPGTVDFDALDRKSGLRSQSSSPLDVRKGPSTNPTHLFEARHEVPTRNPGYSPPRFGLFGASKRESSPPLSTSNKPLGGIHSSGLMTGSGPSRMIAR</sequence>
<evidence type="ECO:0000256" key="4">
    <source>
        <dbReference type="ARBA" id="ARBA00023163"/>
    </source>
</evidence>
<keyword evidence="3" id="KW-0805">Transcription regulation</keyword>
<dbReference type="PhylomeDB" id="B6QM78"/>
<dbReference type="EMBL" id="DS995903">
    <property type="protein sequence ID" value="EEA22205.1"/>
    <property type="molecule type" value="Genomic_DNA"/>
</dbReference>
<feature type="compositionally biased region" description="Basic and acidic residues" evidence="6">
    <location>
        <begin position="72"/>
        <end position="81"/>
    </location>
</feature>
<evidence type="ECO:0000256" key="1">
    <source>
        <dbReference type="ARBA" id="ARBA00004123"/>
    </source>
</evidence>
<name>B6QM78_TALMQ</name>
<dbReference type="GO" id="GO:0005654">
    <property type="term" value="C:nucleoplasm"/>
    <property type="evidence" value="ECO:0007669"/>
    <property type="project" value="UniProtKB-ARBA"/>
</dbReference>
<dbReference type="STRING" id="441960.B6QM78"/>
<dbReference type="Proteomes" id="UP000001294">
    <property type="component" value="Unassembled WGS sequence"/>
</dbReference>
<evidence type="ECO:0000256" key="6">
    <source>
        <dbReference type="SAM" id="MobiDB-lite"/>
    </source>
</evidence>
<reference evidence="8" key="1">
    <citation type="journal article" date="2015" name="Genome Announc.">
        <title>Genome sequence of the AIDS-associated pathogen Penicillium marneffei (ATCC18224) and its near taxonomic relative Talaromyces stipitatus (ATCC10500).</title>
        <authorList>
            <person name="Nierman W.C."/>
            <person name="Fedorova-Abrams N.D."/>
            <person name="Andrianopoulos A."/>
        </authorList>
    </citation>
    <scope>NUCLEOTIDE SEQUENCE [LARGE SCALE GENOMIC DNA]</scope>
    <source>
        <strain evidence="8">ATCC 18224 / CBS 334.59 / QM 7333</strain>
    </source>
</reference>
<feature type="compositionally biased region" description="Basic residues" evidence="6">
    <location>
        <begin position="240"/>
        <end position="254"/>
    </location>
</feature>
<feature type="compositionally biased region" description="Acidic residues" evidence="6">
    <location>
        <begin position="258"/>
        <end position="286"/>
    </location>
</feature>
<dbReference type="SMART" id="SM01401">
    <property type="entry name" value="Sds3"/>
    <property type="match status" value="1"/>
</dbReference>
<evidence type="ECO:0000256" key="2">
    <source>
        <dbReference type="ARBA" id="ARBA00022491"/>
    </source>
</evidence>
<accession>B6QM78</accession>
<feature type="region of interest" description="Disordered" evidence="6">
    <location>
        <begin position="578"/>
        <end position="710"/>
    </location>
</feature>
<feature type="compositionally biased region" description="Acidic residues" evidence="6">
    <location>
        <begin position="170"/>
        <end position="181"/>
    </location>
</feature>
<dbReference type="AlphaFoldDB" id="B6QM78"/>
<dbReference type="HOGENOM" id="CLU_012439_0_0_1"/>
<dbReference type="VEuPathDB" id="FungiDB:PMAA_059840"/>
<feature type="compositionally biased region" description="Polar residues" evidence="6">
    <location>
        <begin position="578"/>
        <end position="599"/>
    </location>
</feature>
<comment type="subcellular location">
    <subcellularLocation>
        <location evidence="1">Nucleus</location>
    </subcellularLocation>
</comment>